<dbReference type="EMBL" id="JBHSFV010000008">
    <property type="protein sequence ID" value="MFC4634876.1"/>
    <property type="molecule type" value="Genomic_DNA"/>
</dbReference>
<dbReference type="SMART" id="SM00014">
    <property type="entry name" value="acidPPc"/>
    <property type="match status" value="1"/>
</dbReference>
<gene>
    <name evidence="3" type="ORF">ACFO3O_13225</name>
</gene>
<feature type="transmembrane region" description="Helical" evidence="1">
    <location>
        <begin position="160"/>
        <end position="177"/>
    </location>
</feature>
<feature type="transmembrane region" description="Helical" evidence="1">
    <location>
        <begin position="134"/>
        <end position="154"/>
    </location>
</feature>
<keyword evidence="1" id="KW-0472">Membrane</keyword>
<dbReference type="PANTHER" id="PTHR14969:SF13">
    <property type="entry name" value="AT30094P"/>
    <property type="match status" value="1"/>
</dbReference>
<dbReference type="PANTHER" id="PTHR14969">
    <property type="entry name" value="SPHINGOSINE-1-PHOSPHATE PHOSPHOHYDROLASE"/>
    <property type="match status" value="1"/>
</dbReference>
<feature type="transmembrane region" description="Helical" evidence="1">
    <location>
        <begin position="106"/>
        <end position="127"/>
    </location>
</feature>
<proteinExistence type="predicted"/>
<evidence type="ECO:0000259" key="2">
    <source>
        <dbReference type="SMART" id="SM00014"/>
    </source>
</evidence>
<dbReference type="InterPro" id="IPR000326">
    <property type="entry name" value="PAP2/HPO"/>
</dbReference>
<dbReference type="Proteomes" id="UP001596043">
    <property type="component" value="Unassembled WGS sequence"/>
</dbReference>
<comment type="caution">
    <text evidence="3">The sequence shown here is derived from an EMBL/GenBank/DDBJ whole genome shotgun (WGS) entry which is preliminary data.</text>
</comment>
<evidence type="ECO:0000313" key="4">
    <source>
        <dbReference type="Proteomes" id="UP001596043"/>
    </source>
</evidence>
<protein>
    <submittedName>
        <fullName evidence="3">Phosphatase PAP2 family protein</fullName>
    </submittedName>
</protein>
<dbReference type="SUPFAM" id="SSF48317">
    <property type="entry name" value="Acid phosphatase/Vanadium-dependent haloperoxidase"/>
    <property type="match status" value="1"/>
</dbReference>
<feature type="domain" description="Phosphatidic acid phosphatase type 2/haloperoxidase" evidence="2">
    <location>
        <begin position="59"/>
        <end position="175"/>
    </location>
</feature>
<sequence length="188" mass="21450">METLLGYDQELFLFLNNLGSETWDGFWLVVTNKLSSIPLYALLLFFIYQKFGLKGMLITMVIVAVMITCTDQISDFFKNYLQRPRPCKVFSWEETMRFIAPRCGRYGYFSGHATSSMATAVFAGLALQSKYRNLIFILLFWAVAIGYSRIYVGVHYPLDVLTGMVAGALLGFGFYVLQKKVIAKYTEI</sequence>
<keyword evidence="1" id="KW-0812">Transmembrane</keyword>
<evidence type="ECO:0000313" key="3">
    <source>
        <dbReference type="EMBL" id="MFC4634876.1"/>
    </source>
</evidence>
<reference evidence="4" key="1">
    <citation type="journal article" date="2019" name="Int. J. Syst. Evol. Microbiol.">
        <title>The Global Catalogue of Microorganisms (GCM) 10K type strain sequencing project: providing services to taxonomists for standard genome sequencing and annotation.</title>
        <authorList>
            <consortium name="The Broad Institute Genomics Platform"/>
            <consortium name="The Broad Institute Genome Sequencing Center for Infectious Disease"/>
            <person name="Wu L."/>
            <person name="Ma J."/>
        </authorList>
    </citation>
    <scope>NUCLEOTIDE SEQUENCE [LARGE SCALE GENOMIC DNA]</scope>
    <source>
        <strain evidence="4">YJ-61-S</strain>
    </source>
</reference>
<feature type="transmembrane region" description="Helical" evidence="1">
    <location>
        <begin position="25"/>
        <end position="48"/>
    </location>
</feature>
<keyword evidence="1" id="KW-1133">Transmembrane helix</keyword>
<dbReference type="RefSeq" id="WP_379979565.1">
    <property type="nucleotide sequence ID" value="NZ_JBHSFV010000008.1"/>
</dbReference>
<name>A0ABV9HZU6_9FLAO</name>
<evidence type="ECO:0000256" key="1">
    <source>
        <dbReference type="SAM" id="Phobius"/>
    </source>
</evidence>
<dbReference type="Pfam" id="PF01569">
    <property type="entry name" value="PAP2"/>
    <property type="match status" value="1"/>
</dbReference>
<organism evidence="3 4">
    <name type="scientific">Dokdonia ponticola</name>
    <dbReference type="NCBI Taxonomy" id="2041041"/>
    <lineage>
        <taxon>Bacteria</taxon>
        <taxon>Pseudomonadati</taxon>
        <taxon>Bacteroidota</taxon>
        <taxon>Flavobacteriia</taxon>
        <taxon>Flavobacteriales</taxon>
        <taxon>Flavobacteriaceae</taxon>
        <taxon>Dokdonia</taxon>
    </lineage>
</organism>
<dbReference type="Gene3D" id="1.20.144.10">
    <property type="entry name" value="Phosphatidic acid phosphatase type 2/haloperoxidase"/>
    <property type="match status" value="1"/>
</dbReference>
<keyword evidence="4" id="KW-1185">Reference proteome</keyword>
<dbReference type="InterPro" id="IPR036938">
    <property type="entry name" value="PAP2/HPO_sf"/>
</dbReference>
<accession>A0ABV9HZU6</accession>
<feature type="transmembrane region" description="Helical" evidence="1">
    <location>
        <begin position="55"/>
        <end position="74"/>
    </location>
</feature>